<dbReference type="PANTHER" id="PTHR38011">
    <property type="entry name" value="DIHYDROFOLATE REDUCTASE FAMILY PROTEIN (AFU_ORTHOLOGUE AFUA_8G06820)"/>
    <property type="match status" value="1"/>
</dbReference>
<evidence type="ECO:0000256" key="10">
    <source>
        <dbReference type="ARBA" id="ARBA00022857"/>
    </source>
</evidence>
<feature type="binding site" evidence="16">
    <location>
        <position position="83"/>
    </location>
    <ligand>
        <name>Zn(2+)</name>
        <dbReference type="ChEBI" id="CHEBI:29105"/>
        <note>catalytic</note>
    </ligand>
</feature>
<accession>A0A7Y0Q8F3</accession>
<dbReference type="EC" id="1.1.1.193" evidence="13"/>
<keyword evidence="19" id="KW-1185">Reference proteome</keyword>
<dbReference type="Pfam" id="PF00383">
    <property type="entry name" value="dCMP_cyt_deam_1"/>
    <property type="match status" value="1"/>
</dbReference>
<gene>
    <name evidence="18" type="primary">ribD</name>
    <name evidence="18" type="ORF">HII17_14945</name>
</gene>
<keyword evidence="9 13" id="KW-0862">Zinc</keyword>
<keyword evidence="6 13" id="KW-0686">Riboflavin biosynthesis</keyword>
<dbReference type="Pfam" id="PF01872">
    <property type="entry name" value="RibD_C"/>
    <property type="match status" value="1"/>
</dbReference>
<dbReference type="NCBIfam" id="TIGR00326">
    <property type="entry name" value="eubact_ribD"/>
    <property type="match status" value="1"/>
</dbReference>
<dbReference type="PANTHER" id="PTHR38011:SF7">
    <property type="entry name" value="2,5-DIAMINO-6-RIBOSYLAMINO-4(3H)-PYRIMIDINONE 5'-PHOSPHATE REDUCTASE"/>
    <property type="match status" value="1"/>
</dbReference>
<comment type="catalytic activity">
    <reaction evidence="13">
        <text>5-amino-6-(5-phospho-D-ribitylamino)uracil + NADP(+) = 5-amino-6-(5-phospho-D-ribosylamino)uracil + NADPH + H(+)</text>
        <dbReference type="Rhea" id="RHEA:17845"/>
        <dbReference type="ChEBI" id="CHEBI:15378"/>
        <dbReference type="ChEBI" id="CHEBI:57783"/>
        <dbReference type="ChEBI" id="CHEBI:58349"/>
        <dbReference type="ChEBI" id="CHEBI:58421"/>
        <dbReference type="ChEBI" id="CHEBI:58453"/>
        <dbReference type="EC" id="1.1.1.193"/>
    </reaction>
</comment>
<evidence type="ECO:0000256" key="4">
    <source>
        <dbReference type="ARBA" id="ARBA00005259"/>
    </source>
</evidence>
<comment type="cofactor">
    <cofactor evidence="13 16">
        <name>Zn(2+)</name>
        <dbReference type="ChEBI" id="CHEBI:29105"/>
    </cofactor>
    <text evidence="13 16">Binds 1 zinc ion.</text>
</comment>
<feature type="active site" description="Proton donor" evidence="14">
    <location>
        <position position="60"/>
    </location>
</feature>
<comment type="function">
    <text evidence="1 13">Converts 2,5-diamino-6-(ribosylamino)-4(3h)-pyrimidinone 5'-phosphate into 5-amino-6-(ribosylamino)-2,4(1h,3h)-pyrimidinedione 5'-phosphate.</text>
</comment>
<comment type="similarity">
    <text evidence="4 13">In the N-terminal section; belongs to the cytidine and deoxycytidylate deaminase family.</text>
</comment>
<keyword evidence="7 13" id="KW-0479">Metal-binding</keyword>
<dbReference type="InterPro" id="IPR016192">
    <property type="entry name" value="APOBEC/CMP_deaminase_Zn-bd"/>
</dbReference>
<evidence type="ECO:0000256" key="12">
    <source>
        <dbReference type="ARBA" id="ARBA00023268"/>
    </source>
</evidence>
<sequence>MKNSMSFTIDDHRFMARAISLAKKGHYTTSPNPRVGCVIVNNGKIVGEGFHQKAGEPHAEVYALRAAAKQAEGATAYVTLEPCSHFGRTPPCAKGLIEAKVSKVIAAMVDPNPKVAGSGLNMLNEAGIETASGLLETDAKLLNLGFISLMERKRPYVRCKLAASIDGQTAMASGESQWITSSKARQDVQRLRAQSCAVISGASSVISDNAKMTVRQAELGSLNKQYSESEIRQPVRIIVDSQDRLTPDLALFEHPSSIIIVNTGIETRHQWPHFVKHIQVKAQNNKVDLASLLSVLAELGLNDVLIETGETLAGAFIEQNLVDELIIYQAPKLMGAENKGLVKMPAITQLSQAKSFKFKEVTMVGDDLKIVANLEESH</sequence>
<name>A0A7Y0Q8F3_9GAMM</name>
<evidence type="ECO:0000256" key="14">
    <source>
        <dbReference type="PIRSR" id="PIRSR006769-1"/>
    </source>
</evidence>
<evidence type="ECO:0000256" key="15">
    <source>
        <dbReference type="PIRSR" id="PIRSR006769-2"/>
    </source>
</evidence>
<dbReference type="InterPro" id="IPR004794">
    <property type="entry name" value="Eubact_RibD"/>
</dbReference>
<dbReference type="EMBL" id="JABBXH010000005">
    <property type="protein sequence ID" value="NMP32852.1"/>
    <property type="molecule type" value="Genomic_DNA"/>
</dbReference>
<dbReference type="InterPro" id="IPR002734">
    <property type="entry name" value="RibDG_C"/>
</dbReference>
<comment type="pathway">
    <text evidence="2 13">Cofactor biosynthesis; riboflavin biosynthesis; 5-amino-6-(D-ribitylamino)uracil from GTP: step 2/4.</text>
</comment>
<dbReference type="AlphaFoldDB" id="A0A7Y0Q8F3"/>
<dbReference type="PIRSF" id="PIRSF006769">
    <property type="entry name" value="RibD"/>
    <property type="match status" value="1"/>
</dbReference>
<organism evidence="18 19">
    <name type="scientific">Thalassotalea algicola</name>
    <dbReference type="NCBI Taxonomy" id="2716224"/>
    <lineage>
        <taxon>Bacteria</taxon>
        <taxon>Pseudomonadati</taxon>
        <taxon>Pseudomonadota</taxon>
        <taxon>Gammaproteobacteria</taxon>
        <taxon>Alteromonadales</taxon>
        <taxon>Colwelliaceae</taxon>
        <taxon>Thalassotalea</taxon>
    </lineage>
</organism>
<dbReference type="RefSeq" id="WP_169076177.1">
    <property type="nucleotide sequence ID" value="NZ_JABBXH010000005.1"/>
</dbReference>
<dbReference type="CDD" id="cd01284">
    <property type="entry name" value="Riboflavin_deaminase-reductase"/>
    <property type="match status" value="1"/>
</dbReference>
<keyword evidence="10 13" id="KW-0521">NADP</keyword>
<feature type="binding site" evidence="15">
    <location>
        <begin position="309"/>
        <end position="315"/>
    </location>
    <ligand>
        <name>NADP(+)</name>
        <dbReference type="ChEBI" id="CHEBI:58349"/>
    </ligand>
</feature>
<keyword evidence="8 13" id="KW-0378">Hydrolase</keyword>
<dbReference type="PROSITE" id="PS00903">
    <property type="entry name" value="CYT_DCMP_DEAMINASES_1"/>
    <property type="match status" value="1"/>
</dbReference>
<feature type="binding site" evidence="15">
    <location>
        <position position="307"/>
    </location>
    <ligand>
        <name>substrate</name>
    </ligand>
</feature>
<dbReference type="UniPathway" id="UPA00275">
    <property type="reaction ID" value="UER00401"/>
</dbReference>
<evidence type="ECO:0000256" key="13">
    <source>
        <dbReference type="PIRNR" id="PIRNR006769"/>
    </source>
</evidence>
<dbReference type="GO" id="GO:0050661">
    <property type="term" value="F:NADP binding"/>
    <property type="evidence" value="ECO:0007669"/>
    <property type="project" value="InterPro"/>
</dbReference>
<proteinExistence type="inferred from homology"/>
<evidence type="ECO:0000259" key="17">
    <source>
        <dbReference type="PROSITE" id="PS51747"/>
    </source>
</evidence>
<feature type="binding site" evidence="15">
    <location>
        <position position="208"/>
    </location>
    <ligand>
        <name>NADP(+)</name>
        <dbReference type="ChEBI" id="CHEBI:58349"/>
    </ligand>
</feature>
<dbReference type="Gene3D" id="3.40.140.10">
    <property type="entry name" value="Cytidine Deaminase, domain 2"/>
    <property type="match status" value="1"/>
</dbReference>
<feature type="binding site" evidence="15">
    <location>
        <position position="192"/>
    </location>
    <ligand>
        <name>substrate</name>
    </ligand>
</feature>
<dbReference type="SUPFAM" id="SSF53927">
    <property type="entry name" value="Cytidine deaminase-like"/>
    <property type="match status" value="1"/>
</dbReference>
<feature type="binding site" evidence="16">
    <location>
        <position position="92"/>
    </location>
    <ligand>
        <name>Zn(2+)</name>
        <dbReference type="ChEBI" id="CHEBI:29105"/>
        <note>catalytic</note>
    </ligand>
</feature>
<evidence type="ECO:0000256" key="6">
    <source>
        <dbReference type="ARBA" id="ARBA00022619"/>
    </source>
</evidence>
<feature type="binding site" evidence="15">
    <location>
        <position position="178"/>
    </location>
    <ligand>
        <name>NADP(+)</name>
        <dbReference type="ChEBI" id="CHEBI:58349"/>
    </ligand>
</feature>
<evidence type="ECO:0000256" key="3">
    <source>
        <dbReference type="ARBA" id="ARBA00004910"/>
    </source>
</evidence>
<comment type="pathway">
    <text evidence="3 13">Cofactor biosynthesis; riboflavin biosynthesis; 5-amino-6-(D-ribitylamino)uracil from GTP: step 3/4.</text>
</comment>
<dbReference type="SUPFAM" id="SSF53597">
    <property type="entry name" value="Dihydrofolate reductase-like"/>
    <property type="match status" value="1"/>
</dbReference>
<dbReference type="FunFam" id="3.40.140.10:FF:000025">
    <property type="entry name" value="Riboflavin biosynthesis protein RibD"/>
    <property type="match status" value="1"/>
</dbReference>
<dbReference type="NCBIfam" id="TIGR00227">
    <property type="entry name" value="ribD_Cterm"/>
    <property type="match status" value="1"/>
</dbReference>
<dbReference type="GO" id="GO:0008835">
    <property type="term" value="F:diaminohydroxyphosphoribosylaminopyrimidine deaminase activity"/>
    <property type="evidence" value="ECO:0007669"/>
    <property type="project" value="UniProtKB-EC"/>
</dbReference>
<dbReference type="InterPro" id="IPR016193">
    <property type="entry name" value="Cytidine_deaminase-like"/>
</dbReference>
<dbReference type="Gene3D" id="3.40.430.10">
    <property type="entry name" value="Dihydrofolate Reductase, subunit A"/>
    <property type="match status" value="1"/>
</dbReference>
<evidence type="ECO:0000313" key="19">
    <source>
        <dbReference type="Proteomes" id="UP000568664"/>
    </source>
</evidence>
<evidence type="ECO:0000256" key="5">
    <source>
        <dbReference type="ARBA" id="ARBA00007417"/>
    </source>
</evidence>
<protein>
    <recommendedName>
        <fullName evidence="13">Riboflavin biosynthesis protein RibD</fullName>
    </recommendedName>
    <domain>
        <recommendedName>
            <fullName evidence="13">Diaminohydroxyphosphoribosylaminopyrimidine deaminase</fullName>
            <shortName evidence="13">DRAP deaminase</shortName>
            <ecNumber evidence="13">3.5.4.26</ecNumber>
        </recommendedName>
        <alternativeName>
            <fullName evidence="13">Riboflavin-specific deaminase</fullName>
        </alternativeName>
    </domain>
    <domain>
        <recommendedName>
            <fullName evidence="13">5-amino-6-(5-phosphoribosylamino)uracil reductase</fullName>
            <ecNumber evidence="13">1.1.1.193</ecNumber>
        </recommendedName>
        <alternativeName>
            <fullName evidence="13">HTP reductase</fullName>
        </alternativeName>
    </domain>
</protein>
<evidence type="ECO:0000256" key="7">
    <source>
        <dbReference type="ARBA" id="ARBA00022723"/>
    </source>
</evidence>
<evidence type="ECO:0000256" key="2">
    <source>
        <dbReference type="ARBA" id="ARBA00004882"/>
    </source>
</evidence>
<evidence type="ECO:0000256" key="16">
    <source>
        <dbReference type="PIRSR" id="PIRSR006769-3"/>
    </source>
</evidence>
<keyword evidence="12" id="KW-0511">Multifunctional enzyme</keyword>
<feature type="binding site" evidence="15">
    <location>
        <position position="176"/>
    </location>
    <ligand>
        <name>substrate</name>
    </ligand>
</feature>
<dbReference type="EC" id="3.5.4.26" evidence="13"/>
<dbReference type="GO" id="GO:0009231">
    <property type="term" value="P:riboflavin biosynthetic process"/>
    <property type="evidence" value="ECO:0007669"/>
    <property type="project" value="UniProtKB-UniPathway"/>
</dbReference>
<dbReference type="GO" id="GO:0008270">
    <property type="term" value="F:zinc ion binding"/>
    <property type="evidence" value="ECO:0007669"/>
    <property type="project" value="InterPro"/>
</dbReference>
<evidence type="ECO:0000256" key="9">
    <source>
        <dbReference type="ARBA" id="ARBA00022833"/>
    </source>
</evidence>
<comment type="caution">
    <text evidence="18">The sequence shown here is derived from an EMBL/GenBank/DDBJ whole genome shotgun (WGS) entry which is preliminary data.</text>
</comment>
<dbReference type="GO" id="GO:0008703">
    <property type="term" value="F:5-amino-6-(5-phosphoribosylamino)uracil reductase activity"/>
    <property type="evidence" value="ECO:0007669"/>
    <property type="project" value="UniProtKB-EC"/>
</dbReference>
<keyword evidence="11 13" id="KW-0560">Oxidoreductase</keyword>
<evidence type="ECO:0000256" key="1">
    <source>
        <dbReference type="ARBA" id="ARBA00002151"/>
    </source>
</evidence>
<dbReference type="InterPro" id="IPR024072">
    <property type="entry name" value="DHFR-like_dom_sf"/>
</dbReference>
<feature type="binding site" evidence="15">
    <location>
        <position position="215"/>
    </location>
    <ligand>
        <name>substrate</name>
    </ligand>
</feature>
<reference evidence="18 19" key="1">
    <citation type="submission" date="2020-04" db="EMBL/GenBank/DDBJ databases">
        <title>Thalassotalea sp. M1531, isolated from the surface of marine red alga.</title>
        <authorList>
            <person name="Pang L."/>
            <person name="Lu D.-C."/>
        </authorList>
    </citation>
    <scope>NUCLEOTIDE SEQUENCE [LARGE SCALE GENOMIC DNA]</scope>
    <source>
        <strain evidence="18 19">M1531</strain>
    </source>
</reference>
<dbReference type="PROSITE" id="PS51747">
    <property type="entry name" value="CYT_DCMP_DEAMINASES_2"/>
    <property type="match status" value="1"/>
</dbReference>
<comment type="catalytic activity">
    <reaction evidence="13">
        <text>2,5-diamino-6-hydroxy-4-(5-phosphoribosylamino)-pyrimidine + H2O + H(+) = 5-amino-6-(5-phospho-D-ribosylamino)uracil + NH4(+)</text>
        <dbReference type="Rhea" id="RHEA:21868"/>
        <dbReference type="ChEBI" id="CHEBI:15377"/>
        <dbReference type="ChEBI" id="CHEBI:15378"/>
        <dbReference type="ChEBI" id="CHEBI:28938"/>
        <dbReference type="ChEBI" id="CHEBI:58453"/>
        <dbReference type="ChEBI" id="CHEBI:58614"/>
        <dbReference type="EC" id="3.5.4.26"/>
    </reaction>
</comment>
<dbReference type="InterPro" id="IPR050765">
    <property type="entry name" value="Riboflavin_Biosynth_HTPR"/>
</dbReference>
<evidence type="ECO:0000256" key="11">
    <source>
        <dbReference type="ARBA" id="ARBA00023002"/>
    </source>
</evidence>
<dbReference type="InterPro" id="IPR002125">
    <property type="entry name" value="CMP_dCMP_dom"/>
</dbReference>
<evidence type="ECO:0000256" key="8">
    <source>
        <dbReference type="ARBA" id="ARBA00022801"/>
    </source>
</evidence>
<feature type="binding site" evidence="15">
    <location>
        <position position="241"/>
    </location>
    <ligand>
        <name>NADP(+)</name>
        <dbReference type="ChEBI" id="CHEBI:58349"/>
    </ligand>
</feature>
<evidence type="ECO:0000313" key="18">
    <source>
        <dbReference type="EMBL" id="NMP32852.1"/>
    </source>
</evidence>
<feature type="domain" description="CMP/dCMP-type deaminase" evidence="17">
    <location>
        <begin position="9"/>
        <end position="131"/>
    </location>
</feature>
<feature type="binding site" evidence="15">
    <location>
        <position position="162"/>
    </location>
    <ligand>
        <name>NADP(+)</name>
        <dbReference type="ChEBI" id="CHEBI:58349"/>
    </ligand>
</feature>
<comment type="similarity">
    <text evidence="5 13">In the C-terminal section; belongs to the HTP reductase family.</text>
</comment>
<dbReference type="InterPro" id="IPR011549">
    <property type="entry name" value="RibD_C"/>
</dbReference>
<feature type="binding site" evidence="16">
    <location>
        <position position="58"/>
    </location>
    <ligand>
        <name>Zn(2+)</name>
        <dbReference type="ChEBI" id="CHEBI:29105"/>
        <note>catalytic</note>
    </ligand>
</feature>
<dbReference type="Proteomes" id="UP000568664">
    <property type="component" value="Unassembled WGS sequence"/>
</dbReference>